<dbReference type="PROSITE" id="PS01039">
    <property type="entry name" value="SBP_BACTERIAL_3"/>
    <property type="match status" value="1"/>
</dbReference>
<evidence type="ECO:0000313" key="7">
    <source>
        <dbReference type="EMBL" id="MBC8574288.1"/>
    </source>
</evidence>
<accession>A0ABR7NF57</accession>
<feature type="signal peptide" evidence="5">
    <location>
        <begin position="1"/>
        <end position="25"/>
    </location>
</feature>
<reference evidence="7 8" key="1">
    <citation type="submission" date="2020-08" db="EMBL/GenBank/DDBJ databases">
        <title>Genome public.</title>
        <authorList>
            <person name="Liu C."/>
            <person name="Sun Q."/>
        </authorList>
    </citation>
    <scope>NUCLEOTIDE SEQUENCE [LARGE SCALE GENOMIC DNA]</scope>
    <source>
        <strain evidence="7 8">NSJ-46</strain>
    </source>
</reference>
<keyword evidence="3 5" id="KW-0732">Signal</keyword>
<gene>
    <name evidence="7" type="ORF">H8716_14600</name>
</gene>
<proteinExistence type="inferred from homology"/>
<dbReference type="SMART" id="SM00062">
    <property type="entry name" value="PBPb"/>
    <property type="match status" value="1"/>
</dbReference>
<evidence type="ECO:0000256" key="3">
    <source>
        <dbReference type="ARBA" id="ARBA00022729"/>
    </source>
</evidence>
<dbReference type="RefSeq" id="WP_249309780.1">
    <property type="nucleotide sequence ID" value="NZ_JACRSZ010000018.1"/>
</dbReference>
<feature type="domain" description="Solute-binding protein family 3/N-terminal" evidence="6">
    <location>
        <begin position="30"/>
        <end position="248"/>
    </location>
</feature>
<dbReference type="Pfam" id="PF00497">
    <property type="entry name" value="SBP_bac_3"/>
    <property type="match status" value="1"/>
</dbReference>
<evidence type="ECO:0000256" key="5">
    <source>
        <dbReference type="SAM" id="SignalP"/>
    </source>
</evidence>
<evidence type="ECO:0000259" key="6">
    <source>
        <dbReference type="SMART" id="SM00062"/>
    </source>
</evidence>
<organism evidence="7 8">
    <name type="scientific">Jingyaoa shaoxingensis</name>
    <dbReference type="NCBI Taxonomy" id="2763671"/>
    <lineage>
        <taxon>Bacteria</taxon>
        <taxon>Bacillati</taxon>
        <taxon>Bacillota</taxon>
        <taxon>Clostridia</taxon>
        <taxon>Lachnospirales</taxon>
        <taxon>Lachnospiraceae</taxon>
        <taxon>Jingyaoa</taxon>
    </lineage>
</organism>
<dbReference type="PANTHER" id="PTHR35936">
    <property type="entry name" value="MEMBRANE-BOUND LYTIC MUREIN TRANSGLYCOSYLASE F"/>
    <property type="match status" value="1"/>
</dbReference>
<evidence type="ECO:0000313" key="8">
    <source>
        <dbReference type="Proteomes" id="UP000657421"/>
    </source>
</evidence>
<dbReference type="CDD" id="cd13530">
    <property type="entry name" value="PBP2_peptides_like"/>
    <property type="match status" value="1"/>
</dbReference>
<dbReference type="EMBL" id="JACRSZ010000018">
    <property type="protein sequence ID" value="MBC8574288.1"/>
    <property type="molecule type" value="Genomic_DNA"/>
</dbReference>
<comment type="similarity">
    <text evidence="2 4">Belongs to the bacterial solute-binding protein 3 family.</text>
</comment>
<keyword evidence="8" id="KW-1185">Reference proteome</keyword>
<dbReference type="Gene3D" id="3.40.190.10">
    <property type="entry name" value="Periplasmic binding protein-like II"/>
    <property type="match status" value="2"/>
</dbReference>
<dbReference type="PANTHER" id="PTHR35936:SF17">
    <property type="entry name" value="ARGININE-BINDING EXTRACELLULAR PROTEIN ARTP"/>
    <property type="match status" value="1"/>
</dbReference>
<dbReference type="InterPro" id="IPR018313">
    <property type="entry name" value="SBP_3_CS"/>
</dbReference>
<evidence type="ECO:0000256" key="1">
    <source>
        <dbReference type="ARBA" id="ARBA00004196"/>
    </source>
</evidence>
<protein>
    <submittedName>
        <fullName evidence="7">Amino acid ABC transporter substrate-binding protein</fullName>
    </submittedName>
</protein>
<feature type="chain" id="PRO_5045754043" evidence="5">
    <location>
        <begin position="26"/>
        <end position="259"/>
    </location>
</feature>
<name>A0ABR7NF57_9FIRM</name>
<dbReference type="InterPro" id="IPR001638">
    <property type="entry name" value="Solute-binding_3/MltF_N"/>
</dbReference>
<sequence>MQKKSKKILTLTALAAAAMPAGARASYTGTLSVATCADFPPYEYCDDQEIVGIDMEIARMIAEELGMELEICNMSFDSIFDAVQSGKTRIAMGRVVKPEEETDTMLFSDGYMDVKYAILMAGEQTTEEFQREDLQGKKIGAADTLQGETLAEELSQETATVYEKEGDAVNALEKGEIDALILDEKAARYFCCQSENLYICDSISDGQNFVITASAEDEELMTDINDALATMKETGELDKMVEKYLGEETEEESTEDITE</sequence>
<evidence type="ECO:0000256" key="4">
    <source>
        <dbReference type="RuleBase" id="RU003744"/>
    </source>
</evidence>
<comment type="caution">
    <text evidence="7">The sequence shown here is derived from an EMBL/GenBank/DDBJ whole genome shotgun (WGS) entry which is preliminary data.</text>
</comment>
<comment type="subcellular location">
    <subcellularLocation>
        <location evidence="1">Cell envelope</location>
    </subcellularLocation>
</comment>
<dbReference type="Proteomes" id="UP000657421">
    <property type="component" value="Unassembled WGS sequence"/>
</dbReference>
<evidence type="ECO:0000256" key="2">
    <source>
        <dbReference type="ARBA" id="ARBA00010333"/>
    </source>
</evidence>
<dbReference type="SUPFAM" id="SSF53850">
    <property type="entry name" value="Periplasmic binding protein-like II"/>
    <property type="match status" value="1"/>
</dbReference>